<dbReference type="EMBL" id="JAVRRF010000020">
    <property type="protein sequence ID" value="KAK5055648.1"/>
    <property type="molecule type" value="Genomic_DNA"/>
</dbReference>
<feature type="compositionally biased region" description="Basic and acidic residues" evidence="1">
    <location>
        <begin position="99"/>
        <end position="110"/>
    </location>
</feature>
<feature type="region of interest" description="Disordered" evidence="1">
    <location>
        <begin position="42"/>
        <end position="206"/>
    </location>
</feature>
<gene>
    <name evidence="2" type="ORF">LTR69_008481</name>
</gene>
<accession>A0ABR0J3W6</accession>
<evidence type="ECO:0000313" key="2">
    <source>
        <dbReference type="EMBL" id="KAK5055648.1"/>
    </source>
</evidence>
<protein>
    <submittedName>
        <fullName evidence="2">Uncharacterized protein</fullName>
    </submittedName>
</protein>
<feature type="compositionally biased region" description="Basic residues" evidence="1">
    <location>
        <begin position="273"/>
        <end position="284"/>
    </location>
</feature>
<reference evidence="2 3" key="1">
    <citation type="submission" date="2023-08" db="EMBL/GenBank/DDBJ databases">
        <title>Black Yeasts Isolated from many extreme environments.</title>
        <authorList>
            <person name="Coleine C."/>
            <person name="Stajich J.E."/>
            <person name="Selbmann L."/>
        </authorList>
    </citation>
    <scope>NUCLEOTIDE SEQUENCE [LARGE SCALE GENOMIC DNA]</scope>
    <source>
        <strain evidence="2 3">CCFEE 6328</strain>
    </source>
</reference>
<sequence>MPSLHHLFDCHLTDLDTNYDPSSPTFFTSPSPGHLIPDPIEALTDMSPNSYQPRVARNTIDDSEDDDIKQDILRERNNTPPSKVNTEEPEGGSDAYGDMQERRTPRRAEVDAMSSSPDLGTPRSRRLRMTSARSQAQPAPTPHVVTPRAARISKDIPGSPDQTDDFDGQASRSATIGRDSESVVGHDEDDTNTNDTVARAPTRTLRKRNINQVLPYKYDKHQHQLTKTTGKTADADLIEEAVQDEIESTQRRSARKRPRTSASSTKISSKTPSSKRRNRQRRRSPSATSSVASEKLTPARPNPAKVTLRIWLENFTAASIPTTLKDCDSLETLINFITTSWGWAFNGASFHHAIISFPWLSQNANILLRPELMHTFEKMINEVENAPVWAEKGEDATCEIKIVVYLDAPSAN</sequence>
<evidence type="ECO:0000313" key="3">
    <source>
        <dbReference type="Proteomes" id="UP001345691"/>
    </source>
</evidence>
<name>A0ABR0J3W6_9EURO</name>
<proteinExistence type="predicted"/>
<feature type="region of interest" description="Disordered" evidence="1">
    <location>
        <begin position="245"/>
        <end position="300"/>
    </location>
</feature>
<dbReference type="Proteomes" id="UP001345691">
    <property type="component" value="Unassembled WGS sequence"/>
</dbReference>
<keyword evidence="3" id="KW-1185">Reference proteome</keyword>
<evidence type="ECO:0000256" key="1">
    <source>
        <dbReference type="SAM" id="MobiDB-lite"/>
    </source>
</evidence>
<organism evidence="2 3">
    <name type="scientific">Exophiala sideris</name>
    <dbReference type="NCBI Taxonomy" id="1016849"/>
    <lineage>
        <taxon>Eukaryota</taxon>
        <taxon>Fungi</taxon>
        <taxon>Dikarya</taxon>
        <taxon>Ascomycota</taxon>
        <taxon>Pezizomycotina</taxon>
        <taxon>Eurotiomycetes</taxon>
        <taxon>Chaetothyriomycetidae</taxon>
        <taxon>Chaetothyriales</taxon>
        <taxon>Herpotrichiellaceae</taxon>
        <taxon>Exophiala</taxon>
    </lineage>
</organism>
<comment type="caution">
    <text evidence="2">The sequence shown here is derived from an EMBL/GenBank/DDBJ whole genome shotgun (WGS) entry which is preliminary data.</text>
</comment>
<feature type="compositionally biased region" description="Low complexity" evidence="1">
    <location>
        <begin position="260"/>
        <end position="272"/>
    </location>
</feature>